<dbReference type="AlphaFoldDB" id="A0A0E2BBZ8"/>
<protein>
    <recommendedName>
        <fullName evidence="4">Membrane protein, PF09851 family</fullName>
    </recommendedName>
</protein>
<name>A0A0E2BBZ8_9LEPT</name>
<feature type="transmembrane region" description="Helical" evidence="1">
    <location>
        <begin position="30"/>
        <end position="49"/>
    </location>
</feature>
<accession>A0A0E2BBZ8</accession>
<organism evidence="2 3">
    <name type="scientific">Leptospira santarosai str. MOR084</name>
    <dbReference type="NCBI Taxonomy" id="1049984"/>
    <lineage>
        <taxon>Bacteria</taxon>
        <taxon>Pseudomonadati</taxon>
        <taxon>Spirochaetota</taxon>
        <taxon>Spirochaetia</taxon>
        <taxon>Leptospirales</taxon>
        <taxon>Leptospiraceae</taxon>
        <taxon>Leptospira</taxon>
    </lineage>
</organism>
<comment type="caution">
    <text evidence="2">The sequence shown here is derived from an EMBL/GenBank/DDBJ whole genome shotgun (WGS) entry which is preliminary data.</text>
</comment>
<keyword evidence="3" id="KW-1185">Reference proteome</keyword>
<reference evidence="2" key="1">
    <citation type="submission" date="2012-10" db="EMBL/GenBank/DDBJ databases">
        <authorList>
            <person name="Harkins D.M."/>
            <person name="Durkin A.S."/>
            <person name="Brinkac L.M."/>
            <person name="Haft D.H."/>
            <person name="Selengut J.D."/>
            <person name="Sanka R."/>
            <person name="DePew J."/>
            <person name="Purushe J."/>
            <person name="Matthias M.A."/>
            <person name="Vinetz J.M."/>
            <person name="Sutton G.G."/>
            <person name="Nierman W.C."/>
            <person name="Fouts D.E."/>
        </authorList>
    </citation>
    <scope>NUCLEOTIDE SEQUENCE [LARGE SCALE GENOMIC DNA]</scope>
    <source>
        <strain evidence="2">MOR084</strain>
    </source>
</reference>
<evidence type="ECO:0008006" key="4">
    <source>
        <dbReference type="Google" id="ProtNLM"/>
    </source>
</evidence>
<gene>
    <name evidence="2" type="ORF">LEP1GSC179_3586</name>
</gene>
<dbReference type="Proteomes" id="UP000006329">
    <property type="component" value="Unassembled WGS sequence"/>
</dbReference>
<keyword evidence="1" id="KW-0812">Transmembrane</keyword>
<dbReference type="RefSeq" id="WP_004477184.1">
    <property type="nucleotide sequence ID" value="NZ_AHON02000071.1"/>
</dbReference>
<evidence type="ECO:0000256" key="1">
    <source>
        <dbReference type="SAM" id="Phobius"/>
    </source>
</evidence>
<keyword evidence="1" id="KW-0472">Membrane</keyword>
<evidence type="ECO:0000313" key="3">
    <source>
        <dbReference type="Proteomes" id="UP000006329"/>
    </source>
</evidence>
<proteinExistence type="predicted"/>
<dbReference type="NCBIfam" id="NF047484">
    <property type="entry name" value="LA1326_LA4305"/>
    <property type="match status" value="1"/>
</dbReference>
<dbReference type="EMBL" id="AHON02000071">
    <property type="protein sequence ID" value="EKO32414.1"/>
    <property type="molecule type" value="Genomic_DNA"/>
</dbReference>
<sequence length="293" mass="34632">MKFSSDGDHRAAILRRNLILRFLSLDFIKVALNLILFFSVFLFSCFVGIRKELNYSSDTIAFYSFENGSELPSWLDRSTSYLQNKEKNNFKNLIADALYQMGNRNDSLVNNSVIRIFSKELSREIAERSSEKFERSPYHTYQLWILKKEDAINPGRRIRRTVFLLYPKFDSVHFIFLELNQFIDFQTIYTFQDWSNYSLSESDIKPSLEVYIPDSAVGALSYYKDVTGEPKKFHIVYKTDLSTLENMGMEKPQKEKNSKDIEKRLIELKNLFDKKLISEEEFKRKREEILKSL</sequence>
<keyword evidence="1" id="KW-1133">Transmembrane helix</keyword>
<evidence type="ECO:0000313" key="2">
    <source>
        <dbReference type="EMBL" id="EKO32414.1"/>
    </source>
</evidence>